<evidence type="ECO:0000313" key="5">
    <source>
        <dbReference type="Proteomes" id="UP000029964"/>
    </source>
</evidence>
<feature type="region of interest" description="Disordered" evidence="1">
    <location>
        <begin position="668"/>
        <end position="791"/>
    </location>
</feature>
<dbReference type="Pfam" id="PF25289">
    <property type="entry name" value="DUF7877"/>
    <property type="match status" value="1"/>
</dbReference>
<feature type="region of interest" description="Disordered" evidence="1">
    <location>
        <begin position="139"/>
        <end position="162"/>
    </location>
</feature>
<gene>
    <name evidence="4" type="ORF">ACRE_008900</name>
</gene>
<dbReference type="AlphaFoldDB" id="A0A086TG07"/>
<feature type="compositionally biased region" description="Low complexity" evidence="1">
    <location>
        <begin position="139"/>
        <end position="148"/>
    </location>
</feature>
<evidence type="ECO:0000259" key="3">
    <source>
        <dbReference type="Pfam" id="PF25289"/>
    </source>
</evidence>
<feature type="compositionally biased region" description="Low complexity" evidence="1">
    <location>
        <begin position="564"/>
        <end position="579"/>
    </location>
</feature>
<accession>A0A086TG07</accession>
<feature type="domain" description="DUF7785" evidence="2">
    <location>
        <begin position="444"/>
        <end position="542"/>
    </location>
</feature>
<feature type="region of interest" description="Disordered" evidence="1">
    <location>
        <begin position="852"/>
        <end position="903"/>
    </location>
</feature>
<reference evidence="5" key="1">
    <citation type="journal article" date="2014" name="Genome Announc.">
        <title>Genome sequence and annotation of Acremonium chrysogenum, producer of the beta-lactam antibiotic cephalosporin C.</title>
        <authorList>
            <person name="Terfehr D."/>
            <person name="Dahlmann T.A."/>
            <person name="Specht T."/>
            <person name="Zadra I."/>
            <person name="Kuernsteiner H."/>
            <person name="Kueck U."/>
        </authorList>
    </citation>
    <scope>NUCLEOTIDE SEQUENCE [LARGE SCALE GENOMIC DNA]</scope>
    <source>
        <strain evidence="5">ATCC 11550 / CBS 779.69 / DSM 880 / IAM 14645 / JCM 23072 / IMI 49137</strain>
    </source>
</reference>
<organism evidence="4 5">
    <name type="scientific">Hapsidospora chrysogenum (strain ATCC 11550 / CBS 779.69 / DSM 880 / IAM 14645 / JCM 23072 / IMI 49137)</name>
    <name type="common">Acremonium chrysogenum</name>
    <dbReference type="NCBI Taxonomy" id="857340"/>
    <lineage>
        <taxon>Eukaryota</taxon>
        <taxon>Fungi</taxon>
        <taxon>Dikarya</taxon>
        <taxon>Ascomycota</taxon>
        <taxon>Pezizomycotina</taxon>
        <taxon>Sordariomycetes</taxon>
        <taxon>Hypocreomycetidae</taxon>
        <taxon>Hypocreales</taxon>
        <taxon>Bionectriaceae</taxon>
        <taxon>Hapsidospora</taxon>
    </lineage>
</organism>
<comment type="caution">
    <text evidence="4">The sequence shown here is derived from an EMBL/GenBank/DDBJ whole genome shotgun (WGS) entry which is preliminary data.</text>
</comment>
<feature type="region of interest" description="Disordered" evidence="1">
    <location>
        <begin position="564"/>
        <end position="653"/>
    </location>
</feature>
<feature type="compositionally biased region" description="Low complexity" evidence="1">
    <location>
        <begin position="854"/>
        <end position="868"/>
    </location>
</feature>
<dbReference type="InterPro" id="IPR057199">
    <property type="entry name" value="DUF7877"/>
</dbReference>
<dbReference type="HOGENOM" id="CLU_008206_1_0_1"/>
<name>A0A086TG07_HAPC1</name>
<sequence>MAQAAVAASNGSHTLDGPESAQPVAPGKRKRDSTDEGDDVDGVDGDKASALVEASAPPTRDQRELVKTCFKVLTSFDIEPAILKRPLPDPTPEDEPDAKRQKSSDPPSSRSISDKVAADAYDRLGDMTADLTSAIDASLAEAEASSSENVENPSKPDAATRIRDFRKKALDLLHREEAYPKTPSDRDRDDGFDDTQVVLSLVGHAPQERRLFSSLPSSRDVDLSELNLPAGVTMTRVFGSSSQERTMTLGELFAPPRALPPLQPPKQPKTHAKGNTLDFYHPELTDKSPYRGNSYFSAKLASGHFLDYSHATPSPSAKAKKHERAQSLAGKKPSSSELEMSEMEALFRGAFSSFAPCKDDSGAVVPSNIAGRMWWQRTGLQSFQSMIEVEYYEKGGDEKVATGDSKAVIDIDEQAVQEAIENWDDSVVDPTLEDAMGTKRDDEEKEADEILDEVSDMIETLASYQRIRNLNLPNSQNRPTSDPVTGDMLATSGPQPSEEEQATYQVLKAQLALIIKTLPPYAIAKLNGDQLEELLISTKVQVSTDQYRGVMEEDDAAVQARLRAQQQQQAAHASARPQRTPSMSYANQYHGPNNQYGTPTRPPSQSQHYFRQGATPGYPQQNFQQHRQFTPAGHQQPRPPQPNQYSRPNGYPNQYATQLAKAQTPFGHQNMPQYASQQRPQYGQMPQQGTPNSRYPYQQQGYPHQQPGTPTQGHPTPYTNGSNMHQQQFHQHPHQQQRMSPHAPPRQTYSPSPGMQQNQRYGTPNQAMGGPANRYPSNSTPGGQHQPSSSLGYHTVIPEAQQRRILEQAKARVAAQEQSAMFTDKIAPSGVSGLAGIGLSGSMDVNRLAAARAQMGGQQKPGTPTGGQRPINGTPGSGHIPHKVTPVPIPVIPGQQQQQQRPS</sequence>
<feature type="compositionally biased region" description="Polar residues" evidence="1">
    <location>
        <begin position="471"/>
        <end position="483"/>
    </location>
</feature>
<evidence type="ECO:0000256" key="1">
    <source>
        <dbReference type="SAM" id="MobiDB-lite"/>
    </source>
</evidence>
<evidence type="ECO:0000259" key="2">
    <source>
        <dbReference type="Pfam" id="PF25009"/>
    </source>
</evidence>
<dbReference type="Proteomes" id="UP000029964">
    <property type="component" value="Unassembled WGS sequence"/>
</dbReference>
<feature type="compositionally biased region" description="Polar residues" evidence="1">
    <location>
        <begin position="775"/>
        <end position="791"/>
    </location>
</feature>
<feature type="compositionally biased region" description="Polar residues" evidence="1">
    <location>
        <begin position="580"/>
        <end position="609"/>
    </location>
</feature>
<feature type="compositionally biased region" description="Polar residues" evidence="1">
    <location>
        <begin position="618"/>
        <end position="628"/>
    </location>
</feature>
<feature type="compositionally biased region" description="Polar residues" evidence="1">
    <location>
        <begin position="747"/>
        <end position="766"/>
    </location>
</feature>
<feature type="domain" description="DUF7877" evidence="3">
    <location>
        <begin position="61"/>
        <end position="172"/>
    </location>
</feature>
<dbReference type="InterPro" id="IPR056687">
    <property type="entry name" value="DUF7785"/>
</dbReference>
<protein>
    <submittedName>
        <fullName evidence="4">Uncharacterized protein</fullName>
    </submittedName>
</protein>
<feature type="region of interest" description="Disordered" evidence="1">
    <location>
        <begin position="1"/>
        <end position="64"/>
    </location>
</feature>
<feature type="region of interest" description="Disordered" evidence="1">
    <location>
        <begin position="471"/>
        <end position="499"/>
    </location>
</feature>
<feature type="compositionally biased region" description="Low complexity" evidence="1">
    <location>
        <begin position="677"/>
        <end position="737"/>
    </location>
</feature>
<feature type="region of interest" description="Disordered" evidence="1">
    <location>
        <begin position="81"/>
        <end position="118"/>
    </location>
</feature>
<proteinExistence type="predicted"/>
<dbReference type="Pfam" id="PF25009">
    <property type="entry name" value="DUF7785"/>
    <property type="match status" value="1"/>
</dbReference>
<feature type="compositionally biased region" description="Polar residues" evidence="1">
    <location>
        <begin position="643"/>
        <end position="653"/>
    </location>
</feature>
<keyword evidence="5" id="KW-1185">Reference proteome</keyword>
<feature type="compositionally biased region" description="Low complexity" evidence="1">
    <location>
        <begin position="892"/>
        <end position="903"/>
    </location>
</feature>
<dbReference type="STRING" id="857340.A0A086TG07"/>
<feature type="region of interest" description="Disordered" evidence="1">
    <location>
        <begin position="312"/>
        <end position="337"/>
    </location>
</feature>
<dbReference type="EMBL" id="JPKY01000004">
    <property type="protein sequence ID" value="KFH48289.1"/>
    <property type="molecule type" value="Genomic_DNA"/>
</dbReference>
<dbReference type="OrthoDB" id="5354458at2759"/>
<evidence type="ECO:0000313" key="4">
    <source>
        <dbReference type="EMBL" id="KFH48289.1"/>
    </source>
</evidence>